<name>A0A4Y2PDF1_ARAVE</name>
<dbReference type="AlphaFoldDB" id="A0A4Y2PDF1"/>
<organism evidence="2 3">
    <name type="scientific">Araneus ventricosus</name>
    <name type="common">Orbweaver spider</name>
    <name type="synonym">Epeira ventricosa</name>
    <dbReference type="NCBI Taxonomy" id="182803"/>
    <lineage>
        <taxon>Eukaryota</taxon>
        <taxon>Metazoa</taxon>
        <taxon>Ecdysozoa</taxon>
        <taxon>Arthropoda</taxon>
        <taxon>Chelicerata</taxon>
        <taxon>Arachnida</taxon>
        <taxon>Araneae</taxon>
        <taxon>Araneomorphae</taxon>
        <taxon>Entelegynae</taxon>
        <taxon>Araneoidea</taxon>
        <taxon>Araneidae</taxon>
        <taxon>Araneus</taxon>
    </lineage>
</organism>
<feature type="region of interest" description="Disordered" evidence="1">
    <location>
        <begin position="239"/>
        <end position="281"/>
    </location>
</feature>
<evidence type="ECO:0000313" key="3">
    <source>
        <dbReference type="Proteomes" id="UP000499080"/>
    </source>
</evidence>
<protein>
    <submittedName>
        <fullName evidence="2">Uncharacterized protein</fullName>
    </submittedName>
</protein>
<gene>
    <name evidence="2" type="ORF">AVEN_172845_1</name>
</gene>
<evidence type="ECO:0000313" key="2">
    <source>
        <dbReference type="EMBL" id="GBN49089.1"/>
    </source>
</evidence>
<evidence type="ECO:0000256" key="1">
    <source>
        <dbReference type="SAM" id="MobiDB-lite"/>
    </source>
</evidence>
<dbReference type="EMBL" id="BGPR01010999">
    <property type="protein sequence ID" value="GBN49089.1"/>
    <property type="molecule type" value="Genomic_DNA"/>
</dbReference>
<accession>A0A4Y2PDF1</accession>
<feature type="compositionally biased region" description="Basic and acidic residues" evidence="1">
    <location>
        <begin position="242"/>
        <end position="251"/>
    </location>
</feature>
<reference evidence="2 3" key="1">
    <citation type="journal article" date="2019" name="Sci. Rep.">
        <title>Orb-weaving spider Araneus ventricosus genome elucidates the spidroin gene catalogue.</title>
        <authorList>
            <person name="Kono N."/>
            <person name="Nakamura H."/>
            <person name="Ohtoshi R."/>
            <person name="Moran D.A.P."/>
            <person name="Shinohara A."/>
            <person name="Yoshida Y."/>
            <person name="Fujiwara M."/>
            <person name="Mori M."/>
            <person name="Tomita M."/>
            <person name="Arakawa K."/>
        </authorList>
    </citation>
    <scope>NUCLEOTIDE SEQUENCE [LARGE SCALE GENOMIC DNA]</scope>
</reference>
<keyword evidence="3" id="KW-1185">Reference proteome</keyword>
<proteinExistence type="predicted"/>
<comment type="caution">
    <text evidence="2">The sequence shown here is derived from an EMBL/GenBank/DDBJ whole genome shotgun (WGS) entry which is preliminary data.</text>
</comment>
<sequence length="303" mass="34278">MISYRCVICSMPNYSAEVLRCQECGSDQFLEENLNLTHTESTVAQTTNTRHESTKLTGEVDGQVIDSRPSQLEQNVSAWKEIFPYEDSSFMECRRSQDADTINFRNQNIPLGQEQPSQHFSQDPTVKNILSPEMQNTWGPTLSLHAQDDESANPSSINYLQDTLSAPRAELQHLMQFFHQPSSTEHEIQSLIKMMLEKERTAELSGIENKEGQIYSAGSSVAANCMSRPVPENFINGNKVRGTQDKADKSSADLLNRRGNSSTGNFSEDLETVNEAPQQEAHYSEQQKKWRACRIFLLCMHFS</sequence>
<feature type="region of interest" description="Disordered" evidence="1">
    <location>
        <begin position="40"/>
        <end position="59"/>
    </location>
</feature>
<dbReference type="Proteomes" id="UP000499080">
    <property type="component" value="Unassembled WGS sequence"/>
</dbReference>